<feature type="domain" description="Glycosyltransferase 2-like" evidence="2">
    <location>
        <begin position="4"/>
        <end position="170"/>
    </location>
</feature>
<dbReference type="PANTHER" id="PTHR22916">
    <property type="entry name" value="GLYCOSYLTRANSFERASE"/>
    <property type="match status" value="1"/>
</dbReference>
<dbReference type="GO" id="GO:0016758">
    <property type="term" value="F:hexosyltransferase activity"/>
    <property type="evidence" value="ECO:0007669"/>
    <property type="project" value="UniProtKB-ARBA"/>
</dbReference>
<dbReference type="EMBL" id="CP015607">
    <property type="protein sequence ID" value="APT45066.1"/>
    <property type="molecule type" value="Genomic_DNA"/>
</dbReference>
<dbReference type="SUPFAM" id="SSF53448">
    <property type="entry name" value="Nucleotide-diphospho-sugar transferases"/>
    <property type="match status" value="1"/>
</dbReference>
<evidence type="ECO:0000256" key="1">
    <source>
        <dbReference type="ARBA" id="ARBA00006739"/>
    </source>
</evidence>
<accession>A0A1L6ZEZ3</accession>
<comment type="similarity">
    <text evidence="1">Belongs to the glycosyltransferase 2 family.</text>
</comment>
<sequence>MLFSIVMPVYNADTYLNEAIESILRQSLDFKKNVEIILIDNNSDDNSLEICNYYLRKYPNNIKVRKIEEPNVSVARNVGIKECSKSSSFIGFIDSDDKISKNTLREVYNFFERNIKVNIAVLPIYYFDARKGSHSLNYRFEDKIHTVNILEKYNFVHYHIGGVFARKSILDNKKNIFNPNLSFWEDALLINQILIQEKEYGLVHKGKYFYRKRKNNNSLVDITWYKKDRYTNLLQEGYLKLIKVSINEFGYVIDYVQYLIIYHMKLYFFKKYNNIIYQVLNNSERLEFFQKLHDVLEYIDEKIILEQNFKMYIKEYLITLKRQGIEFDKLINFGEITDEKVIIVKWKFTKGYYEIFAILSNEYYSTNKNDHIFIISKNKKLRIIYERDLKDLKIWDRVVRKRNNSLVKAKIPIYALKFSFVLSTNGENFYINEVNLLNKLLDKVLGKLIFFKK</sequence>
<dbReference type="RefSeq" id="WP_075621628.1">
    <property type="nucleotide sequence ID" value="NZ_CP015607.1"/>
</dbReference>
<dbReference type="InterPro" id="IPR001173">
    <property type="entry name" value="Glyco_trans_2-like"/>
</dbReference>
<dbReference type="InterPro" id="IPR029044">
    <property type="entry name" value="Nucleotide-diphossugar_trans"/>
</dbReference>
<dbReference type="Pfam" id="PF00535">
    <property type="entry name" value="Glycos_transf_2"/>
    <property type="match status" value="1"/>
</dbReference>
<dbReference type="Proteomes" id="UP000185426">
    <property type="component" value="Chromosome"/>
</dbReference>
<dbReference type="AlphaFoldDB" id="A0A1L6ZEZ3"/>
<evidence type="ECO:0000259" key="2">
    <source>
        <dbReference type="Pfam" id="PF00535"/>
    </source>
</evidence>
<organism evidence="3 4">
    <name type="scientific">Bacillus safensis</name>
    <dbReference type="NCBI Taxonomy" id="561879"/>
    <lineage>
        <taxon>Bacteria</taxon>
        <taxon>Bacillati</taxon>
        <taxon>Bacillota</taxon>
        <taxon>Bacilli</taxon>
        <taxon>Bacillales</taxon>
        <taxon>Bacillaceae</taxon>
        <taxon>Bacillus</taxon>
    </lineage>
</organism>
<dbReference type="PANTHER" id="PTHR22916:SF3">
    <property type="entry name" value="UDP-GLCNAC:BETAGAL BETA-1,3-N-ACETYLGLUCOSAMINYLTRANSFERASE-LIKE PROTEIN 1"/>
    <property type="match status" value="1"/>
</dbReference>
<name>A0A1L6ZEZ3_BACIA</name>
<evidence type="ECO:0000313" key="4">
    <source>
        <dbReference type="Proteomes" id="UP000185426"/>
    </source>
</evidence>
<evidence type="ECO:0000313" key="3">
    <source>
        <dbReference type="EMBL" id="APT45066.1"/>
    </source>
</evidence>
<gene>
    <name evidence="3" type="ORF">BSA145_03470</name>
</gene>
<dbReference type="Gene3D" id="3.90.550.10">
    <property type="entry name" value="Spore Coat Polysaccharide Biosynthesis Protein SpsA, Chain A"/>
    <property type="match status" value="1"/>
</dbReference>
<protein>
    <recommendedName>
        <fullName evidence="2">Glycosyltransferase 2-like domain-containing protein</fullName>
    </recommendedName>
</protein>
<dbReference type="CDD" id="cd00761">
    <property type="entry name" value="Glyco_tranf_GTA_type"/>
    <property type="match status" value="1"/>
</dbReference>
<reference evidence="3 4" key="1">
    <citation type="submission" date="2016-05" db="EMBL/GenBank/DDBJ databases">
        <title>Complete Genome and Methylome Analysis of Psychrotrophic Bacterial Isolates from Antarctic Lake Untersee.</title>
        <authorList>
            <person name="Fomenkov A."/>
            <person name="Akimov V.N."/>
            <person name="Vasilyeva L.V."/>
            <person name="Andersen D."/>
            <person name="Vincze T."/>
            <person name="Roberts R.J."/>
        </authorList>
    </citation>
    <scope>NUCLEOTIDE SEQUENCE [LARGE SCALE GENOMIC DNA]</scope>
    <source>
        <strain evidence="3 4">U14-5</strain>
    </source>
</reference>
<proteinExistence type="inferred from homology"/>